<feature type="coiled-coil region" evidence="7">
    <location>
        <begin position="155"/>
        <end position="182"/>
    </location>
</feature>
<dbReference type="GO" id="GO:0003676">
    <property type="term" value="F:nucleic acid binding"/>
    <property type="evidence" value="ECO:0007669"/>
    <property type="project" value="InterPro"/>
</dbReference>
<accession>A0A6J1T137</accession>
<proteinExistence type="predicted"/>
<dbReference type="CDD" id="cd09274">
    <property type="entry name" value="RNase_HI_RT_Ty3"/>
    <property type="match status" value="1"/>
</dbReference>
<keyword evidence="5" id="KW-0695">RNA-directed DNA polymerase</keyword>
<evidence type="ECO:0000259" key="9">
    <source>
        <dbReference type="PROSITE" id="PS50878"/>
    </source>
</evidence>
<feature type="domain" description="Integrase catalytic" evidence="10">
    <location>
        <begin position="1027"/>
        <end position="1197"/>
    </location>
</feature>
<dbReference type="InterPro" id="IPR001584">
    <property type="entry name" value="Integrase_cat-core"/>
</dbReference>
<dbReference type="PROSITE" id="PS50878">
    <property type="entry name" value="RT_POL"/>
    <property type="match status" value="1"/>
</dbReference>
<keyword evidence="2" id="KW-0808">Transferase</keyword>
<dbReference type="Gene3D" id="1.10.340.70">
    <property type="match status" value="1"/>
</dbReference>
<evidence type="ECO:0000313" key="11">
    <source>
        <dbReference type="Proteomes" id="UP000504606"/>
    </source>
</evidence>
<keyword evidence="3" id="KW-0540">Nuclease</keyword>
<dbReference type="PANTHER" id="PTHR37984:SF5">
    <property type="entry name" value="PROTEIN NYNRIN-LIKE"/>
    <property type="match status" value="1"/>
</dbReference>
<dbReference type="GO" id="GO:0004519">
    <property type="term" value="F:endonuclease activity"/>
    <property type="evidence" value="ECO:0007669"/>
    <property type="project" value="UniProtKB-KW"/>
</dbReference>
<keyword evidence="4" id="KW-0255">Endonuclease</keyword>
<dbReference type="SUPFAM" id="SSF53098">
    <property type="entry name" value="Ribonuclease H-like"/>
    <property type="match status" value="1"/>
</dbReference>
<keyword evidence="11" id="KW-1185">Reference proteome</keyword>
<dbReference type="Gene3D" id="3.10.10.10">
    <property type="entry name" value="HIV Type 1 Reverse Transcriptase, subunit A, domain 1"/>
    <property type="match status" value="1"/>
</dbReference>
<keyword evidence="7" id="KW-0175">Coiled coil</keyword>
<organism evidence="11 12">
    <name type="scientific">Frankliniella occidentalis</name>
    <name type="common">Western flower thrips</name>
    <name type="synonym">Euthrips occidentalis</name>
    <dbReference type="NCBI Taxonomy" id="133901"/>
    <lineage>
        <taxon>Eukaryota</taxon>
        <taxon>Metazoa</taxon>
        <taxon>Ecdysozoa</taxon>
        <taxon>Arthropoda</taxon>
        <taxon>Hexapoda</taxon>
        <taxon>Insecta</taxon>
        <taxon>Pterygota</taxon>
        <taxon>Neoptera</taxon>
        <taxon>Paraneoptera</taxon>
        <taxon>Thysanoptera</taxon>
        <taxon>Terebrantia</taxon>
        <taxon>Thripoidea</taxon>
        <taxon>Thripidae</taxon>
        <taxon>Frankliniella</taxon>
    </lineage>
</organism>
<dbReference type="FunFam" id="3.30.420.10:FF:000063">
    <property type="entry name" value="Retrovirus-related Pol polyprotein from transposon 297-like Protein"/>
    <property type="match status" value="1"/>
</dbReference>
<evidence type="ECO:0000256" key="1">
    <source>
        <dbReference type="ARBA" id="ARBA00012493"/>
    </source>
</evidence>
<dbReference type="Proteomes" id="UP000504606">
    <property type="component" value="Unplaced"/>
</dbReference>
<evidence type="ECO:0000256" key="5">
    <source>
        <dbReference type="ARBA" id="ARBA00022918"/>
    </source>
</evidence>
<dbReference type="GO" id="GO:0003964">
    <property type="term" value="F:RNA-directed DNA polymerase activity"/>
    <property type="evidence" value="ECO:0007669"/>
    <property type="project" value="UniProtKB-KW"/>
</dbReference>
<reference evidence="12" key="1">
    <citation type="submission" date="2025-08" db="UniProtKB">
        <authorList>
            <consortium name="RefSeq"/>
        </authorList>
    </citation>
    <scope>IDENTIFICATION</scope>
    <source>
        <tissue evidence="12">Whole organism</tissue>
    </source>
</reference>
<feature type="region of interest" description="Disordered" evidence="8">
    <location>
        <begin position="196"/>
        <end position="244"/>
    </location>
</feature>
<dbReference type="InterPro" id="IPR043502">
    <property type="entry name" value="DNA/RNA_pol_sf"/>
</dbReference>
<dbReference type="InterPro" id="IPR050951">
    <property type="entry name" value="Retrovirus_Pol_polyprotein"/>
</dbReference>
<protein>
    <recommendedName>
        <fullName evidence="1">RNA-directed DNA polymerase</fullName>
        <ecNumber evidence="1">2.7.7.49</ecNumber>
    </recommendedName>
</protein>
<dbReference type="Pfam" id="PF17921">
    <property type="entry name" value="Integrase_H2C2"/>
    <property type="match status" value="1"/>
</dbReference>
<keyword evidence="2" id="KW-0548">Nucleotidyltransferase</keyword>
<dbReference type="InterPro" id="IPR041577">
    <property type="entry name" value="RT_RNaseH_2"/>
</dbReference>
<dbReference type="InterPro" id="IPR041588">
    <property type="entry name" value="Integrase_H2C2"/>
</dbReference>
<dbReference type="OrthoDB" id="6760484at2759"/>
<dbReference type="GO" id="GO:0042575">
    <property type="term" value="C:DNA polymerase complex"/>
    <property type="evidence" value="ECO:0007669"/>
    <property type="project" value="UniProtKB-ARBA"/>
</dbReference>
<dbReference type="InterPro" id="IPR000477">
    <property type="entry name" value="RT_dom"/>
</dbReference>
<gene>
    <name evidence="12" type="primary">LOC113212667</name>
</gene>
<name>A0A6J1T137_FRAOC</name>
<dbReference type="InterPro" id="IPR043128">
    <property type="entry name" value="Rev_trsase/Diguanyl_cyclase"/>
</dbReference>
<feature type="domain" description="Reverse transcriptase" evidence="9">
    <location>
        <begin position="486"/>
        <end position="663"/>
    </location>
</feature>
<evidence type="ECO:0000313" key="12">
    <source>
        <dbReference type="RefSeq" id="XP_026287254.2"/>
    </source>
</evidence>
<dbReference type="FunFam" id="3.10.20.370:FF:000001">
    <property type="entry name" value="Retrovirus-related Pol polyprotein from transposon 17.6-like protein"/>
    <property type="match status" value="1"/>
</dbReference>
<evidence type="ECO:0000256" key="2">
    <source>
        <dbReference type="ARBA" id="ARBA00022695"/>
    </source>
</evidence>
<evidence type="ECO:0000259" key="10">
    <source>
        <dbReference type="PROSITE" id="PS50994"/>
    </source>
</evidence>
<dbReference type="FunFam" id="1.10.340.70:FF:000001">
    <property type="entry name" value="Retrovirus-related Pol polyprotein from transposon gypsy-like Protein"/>
    <property type="match status" value="1"/>
</dbReference>
<dbReference type="Gene3D" id="3.30.420.10">
    <property type="entry name" value="Ribonuclease H-like superfamily/Ribonuclease H"/>
    <property type="match status" value="1"/>
</dbReference>
<dbReference type="SUPFAM" id="SSF56672">
    <property type="entry name" value="DNA/RNA polymerases"/>
    <property type="match status" value="1"/>
</dbReference>
<dbReference type="PANTHER" id="PTHR37984">
    <property type="entry name" value="PROTEIN CBG26694"/>
    <property type="match status" value="1"/>
</dbReference>
<dbReference type="EC" id="2.7.7.49" evidence="1"/>
<dbReference type="Pfam" id="PF00078">
    <property type="entry name" value="RVT_1"/>
    <property type="match status" value="1"/>
</dbReference>
<dbReference type="PROSITE" id="PS50994">
    <property type="entry name" value="INTEGRASE"/>
    <property type="match status" value="1"/>
</dbReference>
<keyword evidence="4" id="KW-0378">Hydrolase</keyword>
<dbReference type="CDD" id="cd01647">
    <property type="entry name" value="RT_LTR"/>
    <property type="match status" value="1"/>
</dbReference>
<dbReference type="RefSeq" id="XP_026287254.2">
    <property type="nucleotide sequence ID" value="XM_026431469.2"/>
</dbReference>
<evidence type="ECO:0000256" key="8">
    <source>
        <dbReference type="SAM" id="MobiDB-lite"/>
    </source>
</evidence>
<sequence length="1332" mass="152565">MPATHVYGMMHNVPPTLSFTGNVAKNYRDWKKIFDNYMRATKQINDKDEDKIATLLNVAGNEAILKQEKILKGLSEEDQKDYGKVVGALKKYCDSLYEYNETYERFIFSRRDQQEGESFDSFYQAIQELVVSCNYPDQSKQLRDRIVQGTRDKSLQESLLRIKNLTEDVAAQQARSAETSRNQVLAMARCSAGESLSNEATVDSMKTKNQRGWNNPKQKTNPRANPNPNPQPKMTPNPTDEQPRGKFRCIKCDTHHPKFKCPAYGQTCGNCGRLNHLTKCCRVEIKQVAELKTNESDEDIVVLHHLKSLDTATEWRELIKIGNKQIVLKLDPGSDVNTLTWDFVKTLKEKENMRPCKTLIAPYGTSSPPIKAAGKLLVNVEVRGKQYMLDFLVVDDDVTPVLSKTDCERMGLVIRVHEVKTTTPQTKEEFVNSHKDSFQGTGKFPGKLKIVLQEGCKPKRSIPHRIPSAIKDKLKEALDDQEARGIIRKVQEITPATVINNLVITEKPDKSLRICLDPSELNKVILSRPHQVPTTLEIQEKLSGMKVFSVLDLKEGFYHCELDEESQMLCCFVTPWGIYCFQRLPFGLTSAPEEFQAINEAIFGDIEGVVVYIDDICCAGKNQAQHDKSLNEIMKRAKENNIRFKEEKFQYSQNKIKYVGQIFSSEGVEPDPERIEALINMPTPQSKENLETALGMFNYVRQYIPNMSEFESTLRELTKKDRQWVWLPDHETAFENLKQKLAEVTTLHHFDPKKTLELQCDASKVGVGACLMQEKKPIAWASRSMNSAERNYSQSEKEMLSITFGFKKFHNLVYGRKVKVFTDHKSLVPIMNKNISSIGSDRLKRLRLKILKYKFEIEYLPGTSMHMADHLSRNFLPETEVEDPEMVEVVHSLTRKLPVSKSYLDKLLAATENDLVIKQVIKYVMEGWPKQISKVPQEVKPFWQHQHDLYVLQGVLMKDHCIVIPKNLQKETVNQLHEGHAPSEKTIKRAKMSVYWPNFVRDITNFVDSCTVCGKFKPRKTPVELLQHEIPDLPWAKLGADLLSFGGKKYLIVMDYFSKWLEIIPVKSLSAAAVIEALKSIFFIHGDPQSIVCDNNPFNSNEFQLFAKDKFDLIFSSPTYAQSNGLAECAVGIAKKIMRKSHESKEDYRILLREQNSNPLSGMEHSPAQILYSRQIKTNIPTSRKTLEPKLVQKEAHKKMIENQQVRKTSHDKRVGRKPQIFKSGQSVNIRNRHETTWTPGTVIGQHQNPRSYLVKNSRGNIVRRNERHLSNAPSKLEYQSDYSDISSVVVPQDQPKFDVVNPMPVIQETPHCEVVTEFALIVPDYFYQMQQ</sequence>
<dbReference type="KEGG" id="foc:113212667"/>
<dbReference type="Gene3D" id="3.30.70.270">
    <property type="match status" value="2"/>
</dbReference>
<dbReference type="InterPro" id="IPR036397">
    <property type="entry name" value="RNaseH_sf"/>
</dbReference>
<feature type="compositionally biased region" description="Polar residues" evidence="8">
    <location>
        <begin position="210"/>
        <end position="219"/>
    </location>
</feature>
<feature type="compositionally biased region" description="Pro residues" evidence="8">
    <location>
        <begin position="225"/>
        <end position="235"/>
    </location>
</feature>
<keyword evidence="6" id="KW-0511">Multifunctional enzyme</keyword>
<evidence type="ECO:0000256" key="4">
    <source>
        <dbReference type="ARBA" id="ARBA00022759"/>
    </source>
</evidence>
<dbReference type="InterPro" id="IPR012337">
    <property type="entry name" value="RNaseH-like_sf"/>
</dbReference>
<evidence type="ECO:0000256" key="3">
    <source>
        <dbReference type="ARBA" id="ARBA00022722"/>
    </source>
</evidence>
<evidence type="ECO:0000256" key="7">
    <source>
        <dbReference type="SAM" id="Coils"/>
    </source>
</evidence>
<dbReference type="GeneID" id="113212667"/>
<dbReference type="GO" id="GO:0015074">
    <property type="term" value="P:DNA integration"/>
    <property type="evidence" value="ECO:0007669"/>
    <property type="project" value="InterPro"/>
</dbReference>
<dbReference type="FunFam" id="3.30.70.270:FF:000026">
    <property type="entry name" value="Transposon Ty3-G Gag-Pol polyprotein"/>
    <property type="match status" value="1"/>
</dbReference>
<evidence type="ECO:0000256" key="6">
    <source>
        <dbReference type="ARBA" id="ARBA00023268"/>
    </source>
</evidence>
<dbReference type="Pfam" id="PF17919">
    <property type="entry name" value="RT_RNaseH_2"/>
    <property type="match status" value="1"/>
</dbReference>